<dbReference type="RefSeq" id="WP_167197093.1">
    <property type="nucleotide sequence ID" value="NZ_JAAORB010000020.1"/>
</dbReference>
<evidence type="ECO:0000256" key="10">
    <source>
        <dbReference type="SAM" id="Coils"/>
    </source>
</evidence>
<evidence type="ECO:0000256" key="2">
    <source>
        <dbReference type="ARBA" id="ARBA00009477"/>
    </source>
</evidence>
<keyword evidence="7 9" id="KW-1133">Transmembrane helix</keyword>
<evidence type="ECO:0000256" key="4">
    <source>
        <dbReference type="ARBA" id="ARBA00022475"/>
    </source>
</evidence>
<feature type="domain" description="AprE-like beta-barrel" evidence="12">
    <location>
        <begin position="331"/>
        <end position="421"/>
    </location>
</feature>
<sequence>MTRSIAYDASEWYSSVPRSISKHVTVGLLVMALSFGGFGAWAFRAPLAAAVISPGTFVATGNNQIVQHLEGGIIREIMVTEGARVKKGDPIIRLDETATEARLRELFLRRARLEIMTARLLAEYHGQDDMPTPEFLQQSADDPAVAEIIRNQELNFAVSKMKVAKDISLLRSNISALENRLDGYEAQHKSLEEQIAYLDEDIATQSTLFEKRLVSKSQINSLQRARAEGIGQKGRVLSQIAETHEMISKQKSQIEQARTAHKEAALDELQVTEGELDSVREQYRNALSIRQRSTIEAPVSGTVVRMNYNTPGGVIESGKSIAEILPSGAPLIIETEIPRKNIDSVQIGQTATVRLTALNQRTTPVLTGEVFYVSADALPDTTQMTPREVYLARVRLTAEELNRVKGFRPTPGMPAEVMIQAAERTFFEYLTKPIVDSMSRAFRER</sequence>
<evidence type="ECO:0000259" key="12">
    <source>
        <dbReference type="Pfam" id="PF26002"/>
    </source>
</evidence>
<feature type="coiled-coil region" evidence="10">
    <location>
        <begin position="167"/>
        <end position="201"/>
    </location>
</feature>
<dbReference type="GO" id="GO:0015031">
    <property type="term" value="P:protein transport"/>
    <property type="evidence" value="ECO:0007669"/>
    <property type="project" value="InterPro"/>
</dbReference>
<organism evidence="13 14">
    <name type="scientific">Roseovarius gahaiensis</name>
    <dbReference type="NCBI Taxonomy" id="2716691"/>
    <lineage>
        <taxon>Bacteria</taxon>
        <taxon>Pseudomonadati</taxon>
        <taxon>Pseudomonadota</taxon>
        <taxon>Alphaproteobacteria</taxon>
        <taxon>Rhodobacterales</taxon>
        <taxon>Roseobacteraceae</taxon>
        <taxon>Roseovarius</taxon>
    </lineage>
</organism>
<keyword evidence="8 9" id="KW-0472">Membrane</keyword>
<dbReference type="EMBL" id="JAAORB010000020">
    <property type="protein sequence ID" value="NHQ74923.1"/>
    <property type="molecule type" value="Genomic_DNA"/>
</dbReference>
<dbReference type="InterPro" id="IPR058982">
    <property type="entry name" value="Beta-barrel_AprE"/>
</dbReference>
<evidence type="ECO:0000256" key="8">
    <source>
        <dbReference type="ARBA" id="ARBA00023136"/>
    </source>
</evidence>
<dbReference type="PANTHER" id="PTHR30386">
    <property type="entry name" value="MEMBRANE FUSION SUBUNIT OF EMRAB-TOLC MULTIDRUG EFFLUX PUMP"/>
    <property type="match status" value="1"/>
</dbReference>
<dbReference type="Proteomes" id="UP000639775">
    <property type="component" value="Unassembled WGS sequence"/>
</dbReference>
<dbReference type="Pfam" id="PF26002">
    <property type="entry name" value="Beta-barrel_AprE"/>
    <property type="match status" value="1"/>
</dbReference>
<evidence type="ECO:0000256" key="7">
    <source>
        <dbReference type="ARBA" id="ARBA00022989"/>
    </source>
</evidence>
<reference evidence="13" key="1">
    <citation type="submission" date="2020-03" db="EMBL/GenBank/DDBJ databases">
        <title>Roseovarius gahaiensis sp. nov., isolated from Gahai Saline Lake, China.</title>
        <authorList>
            <person name="Sun X."/>
        </authorList>
    </citation>
    <scope>NUCLEOTIDE SEQUENCE</scope>
    <source>
        <strain evidence="13">GH877</strain>
    </source>
</reference>
<dbReference type="AlphaFoldDB" id="A0A967BHA6"/>
<dbReference type="InterPro" id="IPR050739">
    <property type="entry name" value="MFP"/>
</dbReference>
<keyword evidence="4 9" id="KW-1003">Cell membrane</keyword>
<comment type="subcellular location">
    <subcellularLocation>
        <location evidence="1 9">Cell inner membrane</location>
        <topology evidence="1 9">Single-pass membrane protein</topology>
    </subcellularLocation>
</comment>
<dbReference type="Pfam" id="PF25994">
    <property type="entry name" value="HH_AprE"/>
    <property type="match status" value="1"/>
</dbReference>
<evidence type="ECO:0000313" key="13">
    <source>
        <dbReference type="EMBL" id="NHQ74923.1"/>
    </source>
</evidence>
<keyword evidence="10" id="KW-0175">Coiled coil</keyword>
<comment type="caution">
    <text evidence="13">The sequence shown here is derived from an EMBL/GenBank/DDBJ whole genome shotgun (WGS) entry which is preliminary data.</text>
</comment>
<dbReference type="PANTHER" id="PTHR30386:SF17">
    <property type="entry name" value="ALKALINE PROTEASE SECRETION PROTEIN APRE"/>
    <property type="match status" value="1"/>
</dbReference>
<protein>
    <recommendedName>
        <fullName evidence="9">Membrane fusion protein (MFP) family protein</fullName>
    </recommendedName>
</protein>
<dbReference type="InterPro" id="IPR058781">
    <property type="entry name" value="HH_AprE-like"/>
</dbReference>
<keyword evidence="6 9" id="KW-0812">Transmembrane</keyword>
<evidence type="ECO:0000256" key="3">
    <source>
        <dbReference type="ARBA" id="ARBA00022448"/>
    </source>
</evidence>
<evidence type="ECO:0000259" key="11">
    <source>
        <dbReference type="Pfam" id="PF25994"/>
    </source>
</evidence>
<feature type="domain" description="AprE-like long alpha-helical hairpin" evidence="11">
    <location>
        <begin position="100"/>
        <end position="286"/>
    </location>
</feature>
<dbReference type="NCBIfam" id="TIGR01843">
    <property type="entry name" value="type_I_hlyD"/>
    <property type="match status" value="1"/>
</dbReference>
<evidence type="ECO:0000313" key="14">
    <source>
        <dbReference type="Proteomes" id="UP000639775"/>
    </source>
</evidence>
<dbReference type="InterPro" id="IPR010129">
    <property type="entry name" value="T1SS_HlyD"/>
</dbReference>
<proteinExistence type="inferred from homology"/>
<evidence type="ECO:0000256" key="5">
    <source>
        <dbReference type="ARBA" id="ARBA00022519"/>
    </source>
</evidence>
<dbReference type="PRINTS" id="PR01490">
    <property type="entry name" value="RTXTOXIND"/>
</dbReference>
<gene>
    <name evidence="13" type="ORF">HAT86_10665</name>
</gene>
<keyword evidence="14" id="KW-1185">Reference proteome</keyword>
<accession>A0A967BHA6</accession>
<comment type="similarity">
    <text evidence="2 9">Belongs to the membrane fusion protein (MFP) (TC 8.A.1) family.</text>
</comment>
<evidence type="ECO:0000256" key="6">
    <source>
        <dbReference type="ARBA" id="ARBA00022692"/>
    </source>
</evidence>
<keyword evidence="3 9" id="KW-0813">Transport</keyword>
<dbReference type="GO" id="GO:0005886">
    <property type="term" value="C:plasma membrane"/>
    <property type="evidence" value="ECO:0007669"/>
    <property type="project" value="UniProtKB-SubCell"/>
</dbReference>
<evidence type="ECO:0000256" key="1">
    <source>
        <dbReference type="ARBA" id="ARBA00004377"/>
    </source>
</evidence>
<dbReference type="Gene3D" id="2.40.30.170">
    <property type="match status" value="1"/>
</dbReference>
<evidence type="ECO:0000256" key="9">
    <source>
        <dbReference type="RuleBase" id="RU365093"/>
    </source>
</evidence>
<dbReference type="Gene3D" id="2.40.50.100">
    <property type="match status" value="1"/>
</dbReference>
<feature type="transmembrane region" description="Helical" evidence="9">
    <location>
        <begin position="24"/>
        <end position="43"/>
    </location>
</feature>
<name>A0A967BHA6_9RHOB</name>
<keyword evidence="5 9" id="KW-0997">Cell inner membrane</keyword>